<name>A0A2S7SVC1_9BACT</name>
<dbReference type="OrthoDB" id="794480at2"/>
<accession>A0A2S7SVC1</accession>
<keyword evidence="2" id="KW-1185">Reference proteome</keyword>
<dbReference type="EMBL" id="PPSL01000003">
    <property type="protein sequence ID" value="PQJ10571.1"/>
    <property type="molecule type" value="Genomic_DNA"/>
</dbReference>
<proteinExistence type="predicted"/>
<comment type="caution">
    <text evidence="1">The sequence shown here is derived from an EMBL/GenBank/DDBJ whole genome shotgun (WGS) entry which is preliminary data.</text>
</comment>
<organism evidence="1 2">
    <name type="scientific">Flavipsychrobacter stenotrophus</name>
    <dbReference type="NCBI Taxonomy" id="2077091"/>
    <lineage>
        <taxon>Bacteria</taxon>
        <taxon>Pseudomonadati</taxon>
        <taxon>Bacteroidota</taxon>
        <taxon>Chitinophagia</taxon>
        <taxon>Chitinophagales</taxon>
        <taxon>Chitinophagaceae</taxon>
        <taxon>Flavipsychrobacter</taxon>
    </lineage>
</organism>
<dbReference type="RefSeq" id="WP_105039299.1">
    <property type="nucleotide sequence ID" value="NZ_PPSL01000003.1"/>
</dbReference>
<dbReference type="AlphaFoldDB" id="A0A2S7SVC1"/>
<reference evidence="1 2" key="1">
    <citation type="submission" date="2018-01" db="EMBL/GenBank/DDBJ databases">
        <title>A novel member of the phylum Bacteroidetes isolated from glacier ice.</title>
        <authorList>
            <person name="Liu Q."/>
            <person name="Xin Y.-H."/>
        </authorList>
    </citation>
    <scope>NUCLEOTIDE SEQUENCE [LARGE SCALE GENOMIC DNA]</scope>
    <source>
        <strain evidence="1 2">RB1R16</strain>
    </source>
</reference>
<evidence type="ECO:0000313" key="2">
    <source>
        <dbReference type="Proteomes" id="UP000239872"/>
    </source>
</evidence>
<sequence length="113" mass="13307">MESFDIRWINTQMMLRERFGKLPDLESILFLIGLNVLNAPLETKFSKEQKQDLMHIAVCTLLAQIGYYEDAGRDEEGWPHFHEIKRPDDMGGLPEQEIVLKECIMMYFDKVEK</sequence>
<gene>
    <name evidence="1" type="ORF">CJD36_011390</name>
</gene>
<protein>
    <submittedName>
        <fullName evidence="1">Uncharacterized protein</fullName>
    </submittedName>
</protein>
<dbReference type="Proteomes" id="UP000239872">
    <property type="component" value="Unassembled WGS sequence"/>
</dbReference>
<evidence type="ECO:0000313" key="1">
    <source>
        <dbReference type="EMBL" id="PQJ10571.1"/>
    </source>
</evidence>